<evidence type="ECO:0000313" key="3">
    <source>
        <dbReference type="EMBL" id="MCO6409068.1"/>
    </source>
</evidence>
<keyword evidence="2" id="KW-0812">Transmembrane</keyword>
<comment type="caution">
    <text evidence="3">The sequence shown here is derived from an EMBL/GenBank/DDBJ whole genome shotgun (WGS) entry which is preliminary data.</text>
</comment>
<feature type="transmembrane region" description="Helical" evidence="2">
    <location>
        <begin position="181"/>
        <end position="200"/>
    </location>
</feature>
<dbReference type="SUPFAM" id="SSF103473">
    <property type="entry name" value="MFS general substrate transporter"/>
    <property type="match status" value="1"/>
</dbReference>
<organism evidence="3 4">
    <name type="scientific">Hoeflea alexandrii</name>
    <dbReference type="NCBI Taxonomy" id="288436"/>
    <lineage>
        <taxon>Bacteria</taxon>
        <taxon>Pseudomonadati</taxon>
        <taxon>Pseudomonadota</taxon>
        <taxon>Alphaproteobacteria</taxon>
        <taxon>Hyphomicrobiales</taxon>
        <taxon>Rhizobiaceae</taxon>
        <taxon>Hoeflea</taxon>
    </lineage>
</organism>
<dbReference type="InterPro" id="IPR036259">
    <property type="entry name" value="MFS_trans_sf"/>
</dbReference>
<dbReference type="Gene3D" id="3.40.50.150">
    <property type="entry name" value="Vaccinia Virus protein VP39"/>
    <property type="match status" value="1"/>
</dbReference>
<feature type="transmembrane region" description="Helical" evidence="2">
    <location>
        <begin position="7"/>
        <end position="28"/>
    </location>
</feature>
<dbReference type="PANTHER" id="PTHR43317">
    <property type="entry name" value="THERMOSPERMINE SYNTHASE ACAULIS5"/>
    <property type="match status" value="1"/>
</dbReference>
<keyword evidence="1" id="KW-0620">Polyamine biosynthesis</keyword>
<dbReference type="EMBL" id="JAAAML010000002">
    <property type="protein sequence ID" value="MCO6409068.1"/>
    <property type="molecule type" value="Genomic_DNA"/>
</dbReference>
<dbReference type="Gene3D" id="1.20.1250.20">
    <property type="entry name" value="MFS general substrate transporter like domains"/>
    <property type="match status" value="1"/>
</dbReference>
<evidence type="ECO:0000313" key="4">
    <source>
        <dbReference type="Proteomes" id="UP001320715"/>
    </source>
</evidence>
<feature type="transmembrane region" description="Helical" evidence="2">
    <location>
        <begin position="380"/>
        <end position="400"/>
    </location>
</feature>
<sequence length="765" mass="82902">MDNTRFVRLVAVAFFASGFSALVYQVVWQRVLTQVIGADAISAVLIVSIFMIGLGLGAEAGRAFLRSPRVPVAIAYAVLEVGIGIYGLLSLEILRSANAWWATVGMESLLADSILNFVLLAPPVIAMGMTTPLIVHLVKSRLDNLGRVVGRLYGLNILGAAVGALVTGLVLIELIGLGGSVRVAAFLNIVVGVLLAWVLYSSGRFGLGGEIVRSEPLIPRAALAAVLFGFGTLAIQIALFRVLTNYFTMSTTVFPAMLAAYLLLMSLGQEVGGRLADRFPQKLPLVLSALFMVGAALLAAALILPPPWIAEAGILRFTTFNGSLLAEQYRHLIGDPNPAVVFAFSLVMMLSVLPWAALFPVMLKVVTRDINVAGTAFARLYSLYTAGNVLGAFIFGIVILPAVGTGLSVIFTIIIVGVAAAVIGRTAKPLALVAVGVLFALLIPRDYYRSFSFGEYQISSVYEGRSGVVTTVPTPQFYEIVDMNRTASASAMVRDPKKGEFYEAWRWNLSDLLVLDPAFRPRRILIIGIGHAYLIDALLDLDFVEHITVVDISAEVVEAVRDKTLTSTARVFTDPRVNIVVGDGRRFVQMALSKGETYDLIQTKINEPWHAGSGNLFTSEFFAMQKALLSPGGYLGVRPLVGHVRDAIGVFGSAVFPGYYHVYFPNGPLPEMTEARVTPEIAAAWTRLLPGKDLKDDRASVMAIRVFRSVDGLLHIDPNTDDSPTFEYFWLRQLLGRWQSPRVGLDADQFSSFETEVPVAYGYSQ</sequence>
<proteinExistence type="predicted"/>
<dbReference type="Pfam" id="PF01564">
    <property type="entry name" value="Spermine_synth"/>
    <property type="match status" value="1"/>
</dbReference>
<feature type="transmembrane region" description="Helical" evidence="2">
    <location>
        <begin position="430"/>
        <end position="448"/>
    </location>
</feature>
<protein>
    <recommendedName>
        <fullName evidence="5">Spermidine synthase</fullName>
    </recommendedName>
</protein>
<feature type="transmembrane region" description="Helical" evidence="2">
    <location>
        <begin position="40"/>
        <end position="58"/>
    </location>
</feature>
<feature type="transmembrane region" description="Helical" evidence="2">
    <location>
        <begin position="246"/>
        <end position="264"/>
    </location>
</feature>
<evidence type="ECO:0000256" key="2">
    <source>
        <dbReference type="SAM" id="Phobius"/>
    </source>
</evidence>
<keyword evidence="2" id="KW-1133">Transmembrane helix</keyword>
<reference evidence="3 4" key="1">
    <citation type="submission" date="2020-01" db="EMBL/GenBank/DDBJ databases">
        <title>Genomes of bacteria type strains.</title>
        <authorList>
            <person name="Chen J."/>
            <person name="Zhu S."/>
            <person name="Yang J."/>
        </authorList>
    </citation>
    <scope>NUCLEOTIDE SEQUENCE [LARGE SCALE GENOMIC DNA]</scope>
    <source>
        <strain evidence="3 4">DSM 16655</strain>
    </source>
</reference>
<evidence type="ECO:0008006" key="5">
    <source>
        <dbReference type="Google" id="ProtNLM"/>
    </source>
</evidence>
<keyword evidence="2" id="KW-0472">Membrane</keyword>
<feature type="transmembrane region" description="Helical" evidence="2">
    <location>
        <begin position="339"/>
        <end position="359"/>
    </location>
</feature>
<accession>A0ABT1CS79</accession>
<name>A0ABT1CS79_9HYPH</name>
<feature type="transmembrane region" description="Helical" evidence="2">
    <location>
        <begin position="114"/>
        <end position="138"/>
    </location>
</feature>
<dbReference type="SUPFAM" id="SSF53335">
    <property type="entry name" value="S-adenosyl-L-methionine-dependent methyltransferases"/>
    <property type="match status" value="1"/>
</dbReference>
<dbReference type="InterPro" id="IPR029063">
    <property type="entry name" value="SAM-dependent_MTases_sf"/>
</dbReference>
<feature type="transmembrane region" description="Helical" evidence="2">
    <location>
        <begin position="150"/>
        <end position="175"/>
    </location>
</feature>
<feature type="transmembrane region" description="Helical" evidence="2">
    <location>
        <begin position="406"/>
        <end position="423"/>
    </location>
</feature>
<dbReference type="Proteomes" id="UP001320715">
    <property type="component" value="Unassembled WGS sequence"/>
</dbReference>
<feature type="transmembrane region" description="Helical" evidence="2">
    <location>
        <begin position="70"/>
        <end position="94"/>
    </location>
</feature>
<gene>
    <name evidence="3" type="ORF">GTW23_12865</name>
</gene>
<feature type="transmembrane region" description="Helical" evidence="2">
    <location>
        <begin position="285"/>
        <end position="304"/>
    </location>
</feature>
<dbReference type="PANTHER" id="PTHR43317:SF1">
    <property type="entry name" value="THERMOSPERMINE SYNTHASE ACAULIS5"/>
    <property type="match status" value="1"/>
</dbReference>
<evidence type="ECO:0000256" key="1">
    <source>
        <dbReference type="ARBA" id="ARBA00023115"/>
    </source>
</evidence>
<keyword evidence="4" id="KW-1185">Reference proteome</keyword>
<feature type="transmembrane region" description="Helical" evidence="2">
    <location>
        <begin position="221"/>
        <end position="240"/>
    </location>
</feature>